<accession>A0AAD7ARD5</accession>
<feature type="transmembrane region" description="Helical" evidence="2">
    <location>
        <begin position="12"/>
        <end position="36"/>
    </location>
</feature>
<proteinExistence type="predicted"/>
<organism evidence="3 4">
    <name type="scientific">Mycena albidolilacea</name>
    <dbReference type="NCBI Taxonomy" id="1033008"/>
    <lineage>
        <taxon>Eukaryota</taxon>
        <taxon>Fungi</taxon>
        <taxon>Dikarya</taxon>
        <taxon>Basidiomycota</taxon>
        <taxon>Agaricomycotina</taxon>
        <taxon>Agaricomycetes</taxon>
        <taxon>Agaricomycetidae</taxon>
        <taxon>Agaricales</taxon>
        <taxon>Marasmiineae</taxon>
        <taxon>Mycenaceae</taxon>
        <taxon>Mycena</taxon>
    </lineage>
</organism>
<evidence type="ECO:0000313" key="3">
    <source>
        <dbReference type="EMBL" id="KAJ7366070.1"/>
    </source>
</evidence>
<feature type="transmembrane region" description="Helical" evidence="2">
    <location>
        <begin position="65"/>
        <end position="83"/>
    </location>
</feature>
<evidence type="ECO:0000313" key="4">
    <source>
        <dbReference type="Proteomes" id="UP001218218"/>
    </source>
</evidence>
<feature type="transmembrane region" description="Helical" evidence="2">
    <location>
        <begin position="281"/>
        <end position="309"/>
    </location>
</feature>
<evidence type="ECO:0000256" key="1">
    <source>
        <dbReference type="SAM" id="MobiDB-lite"/>
    </source>
</evidence>
<feature type="transmembrane region" description="Helical" evidence="2">
    <location>
        <begin position="239"/>
        <end position="260"/>
    </location>
</feature>
<evidence type="ECO:0000256" key="2">
    <source>
        <dbReference type="SAM" id="Phobius"/>
    </source>
</evidence>
<dbReference type="EMBL" id="JARIHO010000002">
    <property type="protein sequence ID" value="KAJ7366070.1"/>
    <property type="molecule type" value="Genomic_DNA"/>
</dbReference>
<keyword evidence="2" id="KW-0472">Membrane</keyword>
<gene>
    <name evidence="3" type="ORF">DFH08DRAFT_833440</name>
</gene>
<protein>
    <submittedName>
        <fullName evidence="3">Uncharacterized protein</fullName>
    </submittedName>
</protein>
<feature type="transmembrane region" description="Helical" evidence="2">
    <location>
        <begin position="166"/>
        <end position="184"/>
    </location>
</feature>
<dbReference type="Proteomes" id="UP001218218">
    <property type="component" value="Unassembled WGS sequence"/>
</dbReference>
<name>A0AAD7ARD5_9AGAR</name>
<feature type="region of interest" description="Disordered" evidence="1">
    <location>
        <begin position="363"/>
        <end position="398"/>
    </location>
</feature>
<dbReference type="AlphaFoldDB" id="A0AAD7ARD5"/>
<comment type="caution">
    <text evidence="3">The sequence shown here is derived from an EMBL/GenBank/DDBJ whole genome shotgun (WGS) entry which is preliminary data.</text>
</comment>
<keyword evidence="4" id="KW-1185">Reference proteome</keyword>
<sequence>MPHRASRSSASAWYCGGIWILCAILILGGVISSAYIEEANATQRILVSKITNDTPVSGFYGPGAWWAWLITLGMTHGHMWAAWLTMGDLAAEWDYDLIAAGSYIIAASIDLILKSRQIAQLGEGASESPLLPALACAERVVSIGTGSSVFSVVTSLIGGSSGLHRAGIAMVPLLFALVASAFVLRAHEAISHTTPVLWCRLHNGIELGERELPYTAIDLPAWVFDATGSLAQLYVNRDYWIVVGVFVGVVAVVAPVLSLLQRRNLLRTLRSIGYGLRWVGLFVGLPLLLLVLLLVVFGGQWLSLWVFFWLPTYVLAFFPQMGYFPTTRISVWEMDQIAALVGIVFIAALRSFRRILQAAHPPAYSPTSSHELTSLLPTSNSPPCSAHPSCDLQRRSTY</sequence>
<feature type="transmembrane region" description="Helical" evidence="2">
    <location>
        <begin position="329"/>
        <end position="349"/>
    </location>
</feature>
<keyword evidence="2" id="KW-0812">Transmembrane</keyword>
<feature type="compositionally biased region" description="Polar residues" evidence="1">
    <location>
        <begin position="365"/>
        <end position="383"/>
    </location>
</feature>
<keyword evidence="2" id="KW-1133">Transmembrane helix</keyword>
<reference evidence="3" key="1">
    <citation type="submission" date="2023-03" db="EMBL/GenBank/DDBJ databases">
        <title>Massive genome expansion in bonnet fungi (Mycena s.s.) driven by repeated elements and novel gene families across ecological guilds.</title>
        <authorList>
            <consortium name="Lawrence Berkeley National Laboratory"/>
            <person name="Harder C.B."/>
            <person name="Miyauchi S."/>
            <person name="Viragh M."/>
            <person name="Kuo A."/>
            <person name="Thoen E."/>
            <person name="Andreopoulos B."/>
            <person name="Lu D."/>
            <person name="Skrede I."/>
            <person name="Drula E."/>
            <person name="Henrissat B."/>
            <person name="Morin E."/>
            <person name="Kohler A."/>
            <person name="Barry K."/>
            <person name="LaButti K."/>
            <person name="Morin E."/>
            <person name="Salamov A."/>
            <person name="Lipzen A."/>
            <person name="Mereny Z."/>
            <person name="Hegedus B."/>
            <person name="Baldrian P."/>
            <person name="Stursova M."/>
            <person name="Weitz H."/>
            <person name="Taylor A."/>
            <person name="Grigoriev I.V."/>
            <person name="Nagy L.G."/>
            <person name="Martin F."/>
            <person name="Kauserud H."/>
        </authorList>
    </citation>
    <scope>NUCLEOTIDE SEQUENCE</scope>
    <source>
        <strain evidence="3">CBHHK002</strain>
    </source>
</reference>